<dbReference type="InterPro" id="IPR005471">
    <property type="entry name" value="Tscrpt_reg_IclR_N"/>
</dbReference>
<dbReference type="PROSITE" id="PS51077">
    <property type="entry name" value="HTH_ICLR"/>
    <property type="match status" value="1"/>
</dbReference>
<protein>
    <submittedName>
        <fullName evidence="6">IclR family transcriptional regulator C-terminal domain-containing protein</fullName>
    </submittedName>
</protein>
<dbReference type="EMBL" id="JBHDLJ010000015">
    <property type="protein sequence ID" value="MFB0835888.1"/>
    <property type="molecule type" value="Genomic_DNA"/>
</dbReference>
<evidence type="ECO:0000256" key="1">
    <source>
        <dbReference type="ARBA" id="ARBA00023015"/>
    </source>
</evidence>
<dbReference type="InterPro" id="IPR014757">
    <property type="entry name" value="Tscrpt_reg_IclR_C"/>
</dbReference>
<dbReference type="InterPro" id="IPR036390">
    <property type="entry name" value="WH_DNA-bd_sf"/>
</dbReference>
<feature type="domain" description="IclR-ED" evidence="5">
    <location>
        <begin position="75"/>
        <end position="258"/>
    </location>
</feature>
<accession>A0ABV4USI1</accession>
<organism evidence="6 7">
    <name type="scientific">Arthrobacter halodurans</name>
    <dbReference type="NCBI Taxonomy" id="516699"/>
    <lineage>
        <taxon>Bacteria</taxon>
        <taxon>Bacillati</taxon>
        <taxon>Actinomycetota</taxon>
        <taxon>Actinomycetes</taxon>
        <taxon>Micrococcales</taxon>
        <taxon>Micrococcaceae</taxon>
        <taxon>Arthrobacter</taxon>
    </lineage>
</organism>
<evidence type="ECO:0000256" key="2">
    <source>
        <dbReference type="ARBA" id="ARBA00023125"/>
    </source>
</evidence>
<gene>
    <name evidence="6" type="ORF">ACETWP_14945</name>
</gene>
<dbReference type="InterPro" id="IPR029016">
    <property type="entry name" value="GAF-like_dom_sf"/>
</dbReference>
<dbReference type="Pfam" id="PF01614">
    <property type="entry name" value="IclR_C"/>
    <property type="match status" value="1"/>
</dbReference>
<keyword evidence="7" id="KW-1185">Reference proteome</keyword>
<evidence type="ECO:0000259" key="5">
    <source>
        <dbReference type="PROSITE" id="PS51078"/>
    </source>
</evidence>
<keyword evidence="1" id="KW-0805">Transcription regulation</keyword>
<dbReference type="PROSITE" id="PS51078">
    <property type="entry name" value="ICLR_ED"/>
    <property type="match status" value="1"/>
</dbReference>
<dbReference type="Gene3D" id="3.30.450.40">
    <property type="match status" value="1"/>
</dbReference>
<dbReference type="Proteomes" id="UP001575652">
    <property type="component" value="Unassembled WGS sequence"/>
</dbReference>
<evidence type="ECO:0000313" key="7">
    <source>
        <dbReference type="Proteomes" id="UP001575652"/>
    </source>
</evidence>
<dbReference type="Gene3D" id="1.10.10.10">
    <property type="entry name" value="Winged helix-like DNA-binding domain superfamily/Winged helix DNA-binding domain"/>
    <property type="match status" value="1"/>
</dbReference>
<dbReference type="SUPFAM" id="SSF46785">
    <property type="entry name" value="Winged helix' DNA-binding domain"/>
    <property type="match status" value="1"/>
</dbReference>
<name>A0ABV4USI1_9MICC</name>
<evidence type="ECO:0000259" key="4">
    <source>
        <dbReference type="PROSITE" id="PS51077"/>
    </source>
</evidence>
<reference evidence="6 7" key="1">
    <citation type="submission" date="2024-09" db="EMBL/GenBank/DDBJ databases">
        <authorList>
            <person name="Salinas-Garcia M.A."/>
            <person name="Prieme A."/>
        </authorList>
    </citation>
    <scope>NUCLEOTIDE SEQUENCE [LARGE SCALE GENOMIC DNA]</scope>
    <source>
        <strain evidence="6 7">DSM 21081</strain>
    </source>
</reference>
<evidence type="ECO:0000256" key="3">
    <source>
        <dbReference type="ARBA" id="ARBA00023163"/>
    </source>
</evidence>
<dbReference type="InterPro" id="IPR050707">
    <property type="entry name" value="HTH_MetabolicPath_Reg"/>
</dbReference>
<feature type="domain" description="HTH iclR-type" evidence="4">
    <location>
        <begin position="14"/>
        <end position="74"/>
    </location>
</feature>
<evidence type="ECO:0000313" key="6">
    <source>
        <dbReference type="EMBL" id="MFB0835888.1"/>
    </source>
</evidence>
<comment type="caution">
    <text evidence="6">The sequence shown here is derived from an EMBL/GenBank/DDBJ whole genome shotgun (WGS) entry which is preliminary data.</text>
</comment>
<proteinExistence type="predicted"/>
<dbReference type="PANTHER" id="PTHR30136:SF34">
    <property type="entry name" value="TRANSCRIPTIONAL REGULATOR"/>
    <property type="match status" value="1"/>
</dbReference>
<dbReference type="RefSeq" id="WP_373973064.1">
    <property type="nucleotide sequence ID" value="NZ_JBHDLJ010000015.1"/>
</dbReference>
<sequence length="261" mass="27996">MAEPGTTQQPEYYVKSAEKTLGVLLAFNGGAASLTVTQVADAADLSRAAARRFLLTLTDLGYVVADGNAYRLTPRVLDVGAGYLAGLSLPRVARPHLTELAHRLDETATLSTLDGQDAIYVARVAAPRLHTVTMNIGNRLPAWVTSMGRVLVAALPEEARERFYRQTVVTSYTSSTVGTLEQLRAEIDKVRGQGWCLVSKELDDGLSGLAVPVRRGDEVIAALNISVQAGRLGSVSIEHDLVPALQETARRIAEDFGGRTV</sequence>
<dbReference type="Pfam" id="PF09339">
    <property type="entry name" value="HTH_IclR"/>
    <property type="match status" value="1"/>
</dbReference>
<dbReference type="InterPro" id="IPR036388">
    <property type="entry name" value="WH-like_DNA-bd_sf"/>
</dbReference>
<dbReference type="SMART" id="SM00346">
    <property type="entry name" value="HTH_ICLR"/>
    <property type="match status" value="1"/>
</dbReference>
<dbReference type="PANTHER" id="PTHR30136">
    <property type="entry name" value="HELIX-TURN-HELIX TRANSCRIPTIONAL REGULATOR, ICLR FAMILY"/>
    <property type="match status" value="1"/>
</dbReference>
<keyword evidence="3" id="KW-0804">Transcription</keyword>
<keyword evidence="2" id="KW-0238">DNA-binding</keyword>
<dbReference type="SUPFAM" id="SSF55781">
    <property type="entry name" value="GAF domain-like"/>
    <property type="match status" value="1"/>
</dbReference>